<feature type="transmembrane region" description="Helical" evidence="6">
    <location>
        <begin position="106"/>
        <end position="124"/>
    </location>
</feature>
<dbReference type="InParanoid" id="M4BRV3"/>
<name>M4BRV3_HYAAE</name>
<keyword evidence="5 6" id="KW-0472">Membrane</keyword>
<dbReference type="InterPro" id="IPR007603">
    <property type="entry name" value="Choline_transptr-like"/>
</dbReference>
<dbReference type="GO" id="GO:0022857">
    <property type="term" value="F:transmembrane transporter activity"/>
    <property type="evidence" value="ECO:0007669"/>
    <property type="project" value="InterPro"/>
</dbReference>
<proteinExistence type="inferred from homology"/>
<protein>
    <submittedName>
        <fullName evidence="7">Uncharacterized protein</fullName>
    </submittedName>
</protein>
<dbReference type="PANTHER" id="PTHR12385">
    <property type="entry name" value="CHOLINE TRANSPORTER-LIKE (SLC FAMILY 44)"/>
    <property type="match status" value="1"/>
</dbReference>
<feature type="transmembrane region" description="Helical" evidence="6">
    <location>
        <begin position="260"/>
        <end position="278"/>
    </location>
</feature>
<feature type="transmembrane region" description="Helical" evidence="6">
    <location>
        <begin position="214"/>
        <end position="239"/>
    </location>
</feature>
<dbReference type="Proteomes" id="UP000011713">
    <property type="component" value="Unassembled WGS sequence"/>
</dbReference>
<evidence type="ECO:0000256" key="3">
    <source>
        <dbReference type="ARBA" id="ARBA00022692"/>
    </source>
</evidence>
<organism evidence="7 8">
    <name type="scientific">Hyaloperonospora arabidopsidis (strain Emoy2)</name>
    <name type="common">Downy mildew agent</name>
    <name type="synonym">Peronospora arabidopsidis</name>
    <dbReference type="NCBI Taxonomy" id="559515"/>
    <lineage>
        <taxon>Eukaryota</taxon>
        <taxon>Sar</taxon>
        <taxon>Stramenopiles</taxon>
        <taxon>Oomycota</taxon>
        <taxon>Peronosporomycetes</taxon>
        <taxon>Peronosporales</taxon>
        <taxon>Peronosporaceae</taxon>
        <taxon>Hyaloperonospora</taxon>
    </lineage>
</organism>
<feature type="transmembrane region" description="Helical" evidence="6">
    <location>
        <begin position="130"/>
        <end position="151"/>
    </location>
</feature>
<keyword evidence="4 6" id="KW-1133">Transmembrane helix</keyword>
<evidence type="ECO:0000256" key="6">
    <source>
        <dbReference type="SAM" id="Phobius"/>
    </source>
</evidence>
<evidence type="ECO:0000256" key="2">
    <source>
        <dbReference type="ARBA" id="ARBA00007168"/>
    </source>
</evidence>
<sequence length="279" mass="30496">MELDRADEEVLLEKDPQQGLAGKRNKHQNWFFAIAFAANCGFVSFIAFCYGFPNVSNIYFTVHHKDDSSHGLKIFLIFLVTSCIGGGVSALWLQMLQSHAERVISWTFKSSIAAFVAASFVAFYDSGMAGKAIGFLNLFFAFMIISFYASVQRSIAFAASNLTAASRVLRVFSGVITSAYIALLAQGVWVIIWGAAVMGVLAKAVENLHDLSSFGNICFFFLLLRYAFAVVSMAFLHLLTQLYGAFNTTAFTGLCRLPRIWCTASLLVLLASGGTAVTM</sequence>
<reference evidence="8" key="1">
    <citation type="journal article" date="2010" name="Science">
        <title>Signatures of adaptation to obligate biotrophy in the Hyaloperonospora arabidopsidis genome.</title>
        <authorList>
            <person name="Baxter L."/>
            <person name="Tripathy S."/>
            <person name="Ishaque N."/>
            <person name="Boot N."/>
            <person name="Cabral A."/>
            <person name="Kemen E."/>
            <person name="Thines M."/>
            <person name="Ah-Fong A."/>
            <person name="Anderson R."/>
            <person name="Badejoko W."/>
            <person name="Bittner-Eddy P."/>
            <person name="Boore J.L."/>
            <person name="Chibucos M.C."/>
            <person name="Coates M."/>
            <person name="Dehal P."/>
            <person name="Delehaunty K."/>
            <person name="Dong S."/>
            <person name="Downton P."/>
            <person name="Dumas B."/>
            <person name="Fabro G."/>
            <person name="Fronick C."/>
            <person name="Fuerstenberg S.I."/>
            <person name="Fulton L."/>
            <person name="Gaulin E."/>
            <person name="Govers F."/>
            <person name="Hughes L."/>
            <person name="Humphray S."/>
            <person name="Jiang R.H."/>
            <person name="Judelson H."/>
            <person name="Kamoun S."/>
            <person name="Kyung K."/>
            <person name="Meijer H."/>
            <person name="Minx P."/>
            <person name="Morris P."/>
            <person name="Nelson J."/>
            <person name="Phuntumart V."/>
            <person name="Qutob D."/>
            <person name="Rehmany A."/>
            <person name="Rougon-Cardoso A."/>
            <person name="Ryden P."/>
            <person name="Torto-Alalibo T."/>
            <person name="Studholme D."/>
            <person name="Wang Y."/>
            <person name="Win J."/>
            <person name="Wood J."/>
            <person name="Clifton S.W."/>
            <person name="Rogers J."/>
            <person name="Van den Ackerveken G."/>
            <person name="Jones J.D."/>
            <person name="McDowell J.M."/>
            <person name="Beynon J."/>
            <person name="Tyler B.M."/>
        </authorList>
    </citation>
    <scope>NUCLEOTIDE SEQUENCE [LARGE SCALE GENOMIC DNA]</scope>
    <source>
        <strain evidence="8">Emoy2</strain>
    </source>
</reference>
<keyword evidence="3 6" id="KW-0812">Transmembrane</keyword>
<comment type="similarity">
    <text evidence="2">Belongs to the CTL (choline transporter-like) family.</text>
</comment>
<keyword evidence="8" id="KW-1185">Reference proteome</keyword>
<dbReference type="PANTHER" id="PTHR12385:SF4">
    <property type="entry name" value="PROTEIN PNS1"/>
    <property type="match status" value="1"/>
</dbReference>
<dbReference type="EMBL" id="JH598667">
    <property type="status" value="NOT_ANNOTATED_CDS"/>
    <property type="molecule type" value="Genomic_DNA"/>
</dbReference>
<feature type="transmembrane region" description="Helical" evidence="6">
    <location>
        <begin position="171"/>
        <end position="202"/>
    </location>
</feature>
<feature type="transmembrane region" description="Helical" evidence="6">
    <location>
        <begin position="30"/>
        <end position="53"/>
    </location>
</feature>
<dbReference type="EnsemblProtists" id="HpaT809143">
    <property type="protein sequence ID" value="HpaP809143"/>
    <property type="gene ID" value="HpaG809143"/>
</dbReference>
<dbReference type="eggNOG" id="KOG1362">
    <property type="taxonomic scope" value="Eukaryota"/>
</dbReference>
<accession>M4BRV3</accession>
<dbReference type="GO" id="GO:0016020">
    <property type="term" value="C:membrane"/>
    <property type="evidence" value="ECO:0007669"/>
    <property type="project" value="UniProtKB-SubCell"/>
</dbReference>
<dbReference type="VEuPathDB" id="FungiDB:HpaG809143"/>
<dbReference type="HOGENOM" id="CLU_999099_0_0_1"/>
<dbReference type="AlphaFoldDB" id="M4BRV3"/>
<evidence type="ECO:0000256" key="5">
    <source>
        <dbReference type="ARBA" id="ARBA00023136"/>
    </source>
</evidence>
<comment type="subcellular location">
    <subcellularLocation>
        <location evidence="1">Membrane</location>
        <topology evidence="1">Multi-pass membrane protein</topology>
    </subcellularLocation>
</comment>
<feature type="transmembrane region" description="Helical" evidence="6">
    <location>
        <begin position="73"/>
        <end position="94"/>
    </location>
</feature>
<evidence type="ECO:0000313" key="7">
    <source>
        <dbReference type="EnsemblProtists" id="HpaP809143"/>
    </source>
</evidence>
<reference evidence="7" key="2">
    <citation type="submission" date="2015-06" db="UniProtKB">
        <authorList>
            <consortium name="EnsemblProtists"/>
        </authorList>
    </citation>
    <scope>IDENTIFICATION</scope>
    <source>
        <strain evidence="7">Emoy2</strain>
    </source>
</reference>
<evidence type="ECO:0000256" key="4">
    <source>
        <dbReference type="ARBA" id="ARBA00022989"/>
    </source>
</evidence>
<evidence type="ECO:0000256" key="1">
    <source>
        <dbReference type="ARBA" id="ARBA00004141"/>
    </source>
</evidence>
<evidence type="ECO:0000313" key="8">
    <source>
        <dbReference type="Proteomes" id="UP000011713"/>
    </source>
</evidence>